<dbReference type="AlphaFoldDB" id="A0A7R9EL71"/>
<reference evidence="1" key="1">
    <citation type="submission" date="2020-11" db="EMBL/GenBank/DDBJ databases">
        <authorList>
            <person name="Tran Van P."/>
        </authorList>
    </citation>
    <scope>NUCLEOTIDE SEQUENCE</scope>
</reference>
<organism evidence="1">
    <name type="scientific">Timema monikensis</name>
    <dbReference type="NCBI Taxonomy" id="170555"/>
    <lineage>
        <taxon>Eukaryota</taxon>
        <taxon>Metazoa</taxon>
        <taxon>Ecdysozoa</taxon>
        <taxon>Arthropoda</taxon>
        <taxon>Hexapoda</taxon>
        <taxon>Insecta</taxon>
        <taxon>Pterygota</taxon>
        <taxon>Neoptera</taxon>
        <taxon>Polyneoptera</taxon>
        <taxon>Phasmatodea</taxon>
        <taxon>Timematodea</taxon>
        <taxon>Timematoidea</taxon>
        <taxon>Timematidae</taxon>
        <taxon>Timema</taxon>
    </lineage>
</organism>
<name>A0A7R9EL71_9NEOP</name>
<protein>
    <submittedName>
        <fullName evidence="1">Uncharacterized protein</fullName>
    </submittedName>
</protein>
<evidence type="ECO:0000313" key="1">
    <source>
        <dbReference type="EMBL" id="CAD7436066.1"/>
    </source>
</evidence>
<sequence length="87" mass="10185">MNTAENIFIQTALLNNRTVLNEQTNFENQTLINTLRKLQHTILKSIPACSSPSFHHLRMVPMERRNMSDLYYFTPELQGTRAFKTSR</sequence>
<accession>A0A7R9EL71</accession>
<dbReference type="EMBL" id="OB807901">
    <property type="protein sequence ID" value="CAD7436066.1"/>
    <property type="molecule type" value="Genomic_DNA"/>
</dbReference>
<proteinExistence type="predicted"/>
<gene>
    <name evidence="1" type="ORF">TMSB3V08_LOCUS12712</name>
</gene>